<dbReference type="HOGENOM" id="CLU_004492_0_0_1"/>
<feature type="compositionally biased region" description="Low complexity" evidence="1">
    <location>
        <begin position="1101"/>
        <end position="1117"/>
    </location>
</feature>
<dbReference type="OrthoDB" id="8436363at2759"/>
<feature type="region of interest" description="Disordered" evidence="1">
    <location>
        <begin position="36"/>
        <end position="348"/>
    </location>
</feature>
<dbReference type="Proteomes" id="UP000000599">
    <property type="component" value="Chromosome E"/>
</dbReference>
<evidence type="ECO:0000256" key="1">
    <source>
        <dbReference type="SAM" id="MobiDB-lite"/>
    </source>
</evidence>
<organism evidence="2 3">
    <name type="scientific">Debaryomyces hansenii (strain ATCC 36239 / CBS 767 / BCRC 21394 / JCM 1990 / NBRC 0083 / IGC 2968)</name>
    <name type="common">Yeast</name>
    <name type="synonym">Torulaspora hansenii</name>
    <dbReference type="NCBI Taxonomy" id="284592"/>
    <lineage>
        <taxon>Eukaryota</taxon>
        <taxon>Fungi</taxon>
        <taxon>Dikarya</taxon>
        <taxon>Ascomycota</taxon>
        <taxon>Saccharomycotina</taxon>
        <taxon>Pichiomycetes</taxon>
        <taxon>Debaryomycetaceae</taxon>
        <taxon>Debaryomyces</taxon>
    </lineage>
</organism>
<feature type="compositionally biased region" description="Polar residues" evidence="1">
    <location>
        <begin position="215"/>
        <end position="224"/>
    </location>
</feature>
<feature type="compositionally biased region" description="Polar residues" evidence="1">
    <location>
        <begin position="281"/>
        <end position="304"/>
    </location>
</feature>
<reference evidence="2 3" key="1">
    <citation type="journal article" date="2004" name="Nature">
        <title>Genome evolution in yeasts.</title>
        <authorList>
            <consortium name="Genolevures"/>
            <person name="Dujon B."/>
            <person name="Sherman D."/>
            <person name="Fischer G."/>
            <person name="Durrens P."/>
            <person name="Casaregola S."/>
            <person name="Lafontaine I."/>
            <person name="de Montigny J."/>
            <person name="Marck C."/>
            <person name="Neuveglise C."/>
            <person name="Talla E."/>
            <person name="Goffard N."/>
            <person name="Frangeul L."/>
            <person name="Aigle M."/>
            <person name="Anthouard V."/>
            <person name="Babour A."/>
            <person name="Barbe V."/>
            <person name="Barnay S."/>
            <person name="Blanchin S."/>
            <person name="Beckerich J.M."/>
            <person name="Beyne E."/>
            <person name="Bleykasten C."/>
            <person name="Boisrame A."/>
            <person name="Boyer J."/>
            <person name="Cattolico L."/>
            <person name="Confanioleri F."/>
            <person name="de Daruvar A."/>
            <person name="Despons L."/>
            <person name="Fabre E."/>
            <person name="Fairhead C."/>
            <person name="Ferry-Dumazet H."/>
            <person name="Groppi A."/>
            <person name="Hantraye F."/>
            <person name="Hennequin C."/>
            <person name="Jauniaux N."/>
            <person name="Joyet P."/>
            <person name="Kachouri R."/>
            <person name="Kerrest A."/>
            <person name="Koszul R."/>
            <person name="Lemaire M."/>
            <person name="Lesur I."/>
            <person name="Ma L."/>
            <person name="Muller H."/>
            <person name="Nicaud J.M."/>
            <person name="Nikolski M."/>
            <person name="Oztas S."/>
            <person name="Ozier-Kalogeropoulos O."/>
            <person name="Pellenz S."/>
            <person name="Potier S."/>
            <person name="Richard G.F."/>
            <person name="Straub M.L."/>
            <person name="Suleau A."/>
            <person name="Swennene D."/>
            <person name="Tekaia F."/>
            <person name="Wesolowski-Louvel M."/>
            <person name="Westhof E."/>
            <person name="Wirth B."/>
            <person name="Zeniou-Meyer M."/>
            <person name="Zivanovic I."/>
            <person name="Bolotin-Fukuhara M."/>
            <person name="Thierry A."/>
            <person name="Bouchier C."/>
            <person name="Caudron B."/>
            <person name="Scarpelli C."/>
            <person name="Gaillardin C."/>
            <person name="Weissenbach J."/>
            <person name="Wincker P."/>
            <person name="Souciet J.L."/>
        </authorList>
    </citation>
    <scope>NUCLEOTIDE SEQUENCE [LARGE SCALE GENOMIC DNA]</scope>
    <source>
        <strain evidence="3">ATCC 36239 / CBS 767 / BCRC 21394 / JCM 1990 / NBRC 0083 / IGC 2968</strain>
    </source>
</reference>
<feature type="compositionally biased region" description="Low complexity" evidence="1">
    <location>
        <begin position="88"/>
        <end position="100"/>
    </location>
</feature>
<sequence length="1282" mass="142534">MSSDNHQSSSRNHGIDLEAIRDILDQDSVDNLKEVKNTDVDWILRDSNIDRPLPTKPVNTSTGTDNGKRGNTNDDNYTPVSPVSPHLSANISNTNENNSNKTRPSMAPISEESPSTARTLPISQDSSSSNKRRESVPNISSSGGFFSKLKGKFGHKSHDEPTPSRSSMFKDNYSLGSRKSVSSGTEFDDSSTVSSKYNNNNSDNQSDDLRLSRSMSTPNYSNPASDPRLEEYIKFYQRKDSRKSSAASSNRASEPSTQRDGNRKLSIPEHPKYSPLPSALVNGNQNQSDVSSAEGNTSTGNKFSSFLRKRSSTNPPLPSVSMATEKNRRNSESLGSSSSIPVSIPSPLRSTDVLPEFSDLKPLKRVAFHSSTFLIDPPQQIPSRNPRRGNVEILPNGALKINPLTEEDKTAIEKSQVGQGGGIVVGGSGSLDTGRSANGEKTKDESNEYKEASGNNLGKDDDETKVDKHAKSLGIDKPMLSHHNRHSFHNYDVPVKKMALDVMYTRCCHLREILPIPAIMKQLTKGSLAPLPILQLRNPTPTMVEIQTFADFLRIAPIICVSLDGVSLSYEQFKILLSAMSAKTQLEKLSLRNTPIDSAGWSLLCWFLSRNTVLNKLDITQCPSLSVDLSKKKKKSSHSNDKKEEIVRMTCNKENRSDMDWALFTATIVARCGIEELILTGCCISDLDIFEKFVKMAVSIKTNRLGLAYNNLSVKQLKIVVDDWLFRPFVRGLDLGYNDFSSLQYLNVFLQKRNDKEFDGYICQCSLAFLSLNATNLRFSDAFKEVFETVVMRFPSLKYLDLSNNPKLFGSFNSSPSKEISNIEVPVKSLESSVTSASSEVSRSTTTQSSIAAYFTSKFPLFPKLIRLHVENNDLSTPALVTIAEVLPFCKNLAYFSLIGNKVDLTAASALTQGLKNSKTLITLDCDYGDIPDFIKDKIGLYSMRNMERLLYASSKKSQDSDNGQDDPNLSSLTGQLNNILSMKAESKLDLKSPEVQKFVYKATSIRQELKGAMNELLKLQVKNELNLDGKETFLRFLYIDSSIEKGLQLIDNSLVDLQDNEISSSFMIRNVSEDEKNTYMLKDDSDSYNNRLDLPKSQNIPISKSPLSLSRSSSKSNLTHLDRQEGSVLKLSKLHDFHNSEEPSASSDFFHKFDNLSGDEIRKIILDVDLADLDKIIQYLARLKEKGISLGNVFNSNDYTEPADNENEAHLVEEIMGKLKNLRTCQDCNEESSNSNEGIHVDYNTPRDTNPSSDNKLDNKTDGDEISQAYDQVLTNLAKLN</sequence>
<evidence type="ECO:0000313" key="3">
    <source>
        <dbReference type="Proteomes" id="UP000000599"/>
    </source>
</evidence>
<feature type="compositionally biased region" description="Polar residues" evidence="1">
    <location>
        <begin position="112"/>
        <end position="129"/>
    </location>
</feature>
<feature type="compositionally biased region" description="Low complexity" evidence="1">
    <location>
        <begin position="332"/>
        <end position="348"/>
    </location>
</feature>
<dbReference type="InParanoid" id="Q6BNS2"/>
<dbReference type="FunCoup" id="Q6BNS2">
    <property type="interactions" value="129"/>
</dbReference>
<dbReference type="eggNOG" id="ENOG502QYHN">
    <property type="taxonomic scope" value="Eukaryota"/>
</dbReference>
<feature type="compositionally biased region" description="Low complexity" evidence="1">
    <location>
        <begin position="244"/>
        <end position="253"/>
    </location>
</feature>
<keyword evidence="3" id="KW-1185">Reference proteome</keyword>
<feature type="compositionally biased region" description="Basic and acidic residues" evidence="1">
    <location>
        <begin position="36"/>
        <end position="49"/>
    </location>
</feature>
<dbReference type="SUPFAM" id="SSF52047">
    <property type="entry name" value="RNI-like"/>
    <property type="match status" value="1"/>
</dbReference>
<dbReference type="RefSeq" id="XP_460148.2">
    <property type="nucleotide sequence ID" value="XM_460148.1"/>
</dbReference>
<feature type="compositionally biased region" description="Polar residues" evidence="1">
    <location>
        <begin position="163"/>
        <end position="193"/>
    </location>
</feature>
<dbReference type="OMA" id="TGCCITD"/>
<dbReference type="VEuPathDB" id="FungiDB:DEHA2E19382g"/>
<dbReference type="Gene3D" id="3.80.10.10">
    <property type="entry name" value="Ribonuclease Inhibitor"/>
    <property type="match status" value="3"/>
</dbReference>
<feature type="compositionally biased region" description="Basic and acidic residues" evidence="1">
    <location>
        <begin position="227"/>
        <end position="243"/>
    </location>
</feature>
<name>Q6BNS2_DEBHA</name>
<feature type="compositionally biased region" description="Low complexity" evidence="1">
    <location>
        <begin position="194"/>
        <end position="204"/>
    </location>
</feature>
<dbReference type="InterPro" id="IPR032675">
    <property type="entry name" value="LRR_dom_sf"/>
</dbReference>
<feature type="compositionally biased region" description="Polar residues" evidence="1">
    <location>
        <begin position="1229"/>
        <end position="1238"/>
    </location>
</feature>
<dbReference type="GeneID" id="2903022"/>
<feature type="region of interest" description="Disordered" evidence="1">
    <location>
        <begin position="414"/>
        <end position="468"/>
    </location>
</feature>
<feature type="compositionally biased region" description="Basic and acidic residues" evidence="1">
    <location>
        <begin position="260"/>
        <end position="272"/>
    </location>
</feature>
<evidence type="ECO:0000313" key="2">
    <source>
        <dbReference type="EMBL" id="CAG88421.2"/>
    </source>
</evidence>
<feature type="region of interest" description="Disordered" evidence="1">
    <location>
        <begin position="1090"/>
        <end position="1121"/>
    </location>
</feature>
<protein>
    <submittedName>
        <fullName evidence="2">DEHA2E19382p</fullName>
    </submittedName>
</protein>
<accession>Q6BNS2</accession>
<gene>
    <name evidence="2" type="ordered locus">DEHA2E19382g</name>
</gene>
<feature type="region of interest" description="Disordered" evidence="1">
    <location>
        <begin position="1229"/>
        <end position="1264"/>
    </location>
</feature>
<dbReference type="KEGG" id="dha:DEHA2E19382g"/>
<feature type="compositionally biased region" description="Gly residues" evidence="1">
    <location>
        <begin position="418"/>
        <end position="429"/>
    </location>
</feature>
<dbReference type="EMBL" id="CR382137">
    <property type="protein sequence ID" value="CAG88421.2"/>
    <property type="molecule type" value="Genomic_DNA"/>
</dbReference>
<proteinExistence type="predicted"/>
<feature type="compositionally biased region" description="Basic and acidic residues" evidence="1">
    <location>
        <begin position="438"/>
        <end position="451"/>
    </location>
</feature>